<accession>A0A0D0KQ62</accession>
<proteinExistence type="predicted"/>
<evidence type="ECO:0000313" key="4">
    <source>
        <dbReference type="Proteomes" id="UP000035017"/>
    </source>
</evidence>
<comment type="caution">
    <text evidence="3">The sequence shown here is derived from an EMBL/GenBank/DDBJ whole genome shotgun (WGS) entry which is preliminary data.</text>
</comment>
<feature type="region of interest" description="Disordered" evidence="1">
    <location>
        <begin position="45"/>
        <end position="68"/>
    </location>
</feature>
<keyword evidence="2" id="KW-0472">Membrane</keyword>
<reference evidence="3 4" key="1">
    <citation type="submission" date="2014-12" db="EMBL/GenBank/DDBJ databases">
        <title>16Stimator: statistical estimation of ribosomal gene copy numbers from draft genome assemblies.</title>
        <authorList>
            <person name="Perisin M.A."/>
            <person name="Vetter M."/>
            <person name="Gilbert J.A."/>
            <person name="Bergelson J."/>
        </authorList>
    </citation>
    <scope>NUCLEOTIDE SEQUENCE [LARGE SCALE GENOMIC DNA]</scope>
    <source>
        <strain evidence="3 4">MEJ076</strain>
    </source>
</reference>
<keyword evidence="2" id="KW-0812">Transmembrane</keyword>
<evidence type="ECO:0000256" key="2">
    <source>
        <dbReference type="SAM" id="Phobius"/>
    </source>
</evidence>
<gene>
    <name evidence="3" type="ORF">RU07_13980</name>
</gene>
<dbReference type="Proteomes" id="UP000035017">
    <property type="component" value="Unassembled WGS sequence"/>
</dbReference>
<keyword evidence="2" id="KW-1133">Transmembrane helix</keyword>
<name>A0A0D0KQ62_AGRTU</name>
<protein>
    <submittedName>
        <fullName evidence="3">Uncharacterized protein</fullName>
    </submittedName>
</protein>
<evidence type="ECO:0000256" key="1">
    <source>
        <dbReference type="SAM" id="MobiDB-lite"/>
    </source>
</evidence>
<organism evidence="3 4">
    <name type="scientific">Agrobacterium tumefaciens</name>
    <dbReference type="NCBI Taxonomy" id="358"/>
    <lineage>
        <taxon>Bacteria</taxon>
        <taxon>Pseudomonadati</taxon>
        <taxon>Pseudomonadota</taxon>
        <taxon>Alphaproteobacteria</taxon>
        <taxon>Hyphomicrobiales</taxon>
        <taxon>Rhizobiaceae</taxon>
        <taxon>Rhizobium/Agrobacterium group</taxon>
        <taxon>Agrobacterium</taxon>
        <taxon>Agrobacterium tumefaciens complex</taxon>
    </lineage>
</organism>
<dbReference type="EMBL" id="JXQV01000012">
    <property type="protein sequence ID" value="KIQ01854.1"/>
    <property type="molecule type" value="Genomic_DNA"/>
</dbReference>
<evidence type="ECO:0000313" key="3">
    <source>
        <dbReference type="EMBL" id="KIQ01854.1"/>
    </source>
</evidence>
<dbReference type="AlphaFoldDB" id="A0A0D0KQ62"/>
<sequence>MEFLVTDPDTVFDAMATPVYAGIAIVLLLSARQVEIWKEKRLVRGRSSGTTTHPMRAGKAQKRSVFAV</sequence>
<feature type="transmembrane region" description="Helical" evidence="2">
    <location>
        <begin position="12"/>
        <end position="31"/>
    </location>
</feature>